<dbReference type="Proteomes" id="UP001165342">
    <property type="component" value="Unassembled WGS sequence"/>
</dbReference>
<dbReference type="InterPro" id="IPR052517">
    <property type="entry name" value="GlcG_carb_metab_protein"/>
</dbReference>
<dbReference type="InterPro" id="IPR038084">
    <property type="entry name" value="PduO/GlcC-like_sf"/>
</dbReference>
<dbReference type="SUPFAM" id="SSF143744">
    <property type="entry name" value="GlcG-like"/>
    <property type="match status" value="1"/>
</dbReference>
<feature type="chain" id="PRO_5046978726" evidence="1">
    <location>
        <begin position="22"/>
        <end position="160"/>
    </location>
</feature>
<accession>A0ABT0RZQ2</accession>
<proteinExistence type="predicted"/>
<dbReference type="RefSeq" id="WP_249830569.1">
    <property type="nucleotide sequence ID" value="NZ_JAMGBE010000001.1"/>
</dbReference>
<dbReference type="PANTHER" id="PTHR34309:SF10">
    <property type="entry name" value="SLR1406 PROTEIN"/>
    <property type="match status" value="1"/>
</dbReference>
<sequence length="160" mass="15791">MIRLLSCFSALTAAIASSAFAQSAPVLDAGAARAIIEGCATHAVAKKQSHAIVVVDTGGHIVAALRMDGNASGIFDFALTKAQAAAAWGFSTAQMLESARATPGFDRAPGVVIVPGGVPLFSADGKARIGAVGVSGEAPADDAACAEAGVRAAGLRTGRS</sequence>
<organism evidence="2 3">
    <name type="scientific">Sphingomonas hankyongi</name>
    <dbReference type="NCBI Taxonomy" id="2908209"/>
    <lineage>
        <taxon>Bacteria</taxon>
        <taxon>Pseudomonadati</taxon>
        <taxon>Pseudomonadota</taxon>
        <taxon>Alphaproteobacteria</taxon>
        <taxon>Sphingomonadales</taxon>
        <taxon>Sphingomonadaceae</taxon>
        <taxon>Sphingomonas</taxon>
    </lineage>
</organism>
<feature type="signal peptide" evidence="1">
    <location>
        <begin position="1"/>
        <end position="21"/>
    </location>
</feature>
<keyword evidence="3" id="KW-1185">Reference proteome</keyword>
<dbReference type="InterPro" id="IPR005624">
    <property type="entry name" value="PduO/GlcC-like"/>
</dbReference>
<dbReference type="PANTHER" id="PTHR34309">
    <property type="entry name" value="SLR1406 PROTEIN"/>
    <property type="match status" value="1"/>
</dbReference>
<comment type="caution">
    <text evidence="2">The sequence shown here is derived from an EMBL/GenBank/DDBJ whole genome shotgun (WGS) entry which is preliminary data.</text>
</comment>
<evidence type="ECO:0000256" key="1">
    <source>
        <dbReference type="SAM" id="SignalP"/>
    </source>
</evidence>
<evidence type="ECO:0000313" key="2">
    <source>
        <dbReference type="EMBL" id="MCL6729085.1"/>
    </source>
</evidence>
<name>A0ABT0RZQ2_9SPHN</name>
<protein>
    <submittedName>
        <fullName evidence="2">Heme-binding protein</fullName>
    </submittedName>
</protein>
<gene>
    <name evidence="2" type="ORF">LZ538_03315</name>
</gene>
<dbReference type="Pfam" id="PF03928">
    <property type="entry name" value="HbpS-like"/>
    <property type="match status" value="1"/>
</dbReference>
<dbReference type="EMBL" id="JAMGBE010000001">
    <property type="protein sequence ID" value="MCL6729085.1"/>
    <property type="molecule type" value="Genomic_DNA"/>
</dbReference>
<reference evidence="2" key="1">
    <citation type="submission" date="2022-05" db="EMBL/GenBank/DDBJ databases">
        <authorList>
            <person name="Jo J.-H."/>
            <person name="Im W.-T."/>
        </authorList>
    </citation>
    <scope>NUCLEOTIDE SEQUENCE</scope>
    <source>
        <strain evidence="2">SE220</strain>
    </source>
</reference>
<dbReference type="Gene3D" id="3.30.450.150">
    <property type="entry name" value="Haem-degrading domain"/>
    <property type="match status" value="1"/>
</dbReference>
<evidence type="ECO:0000313" key="3">
    <source>
        <dbReference type="Proteomes" id="UP001165342"/>
    </source>
</evidence>
<keyword evidence="1" id="KW-0732">Signal</keyword>